<dbReference type="Proteomes" id="UP000307943">
    <property type="component" value="Unassembled WGS sequence"/>
</dbReference>
<dbReference type="InterPro" id="IPR011032">
    <property type="entry name" value="GroES-like_sf"/>
</dbReference>
<dbReference type="GO" id="GO:0046872">
    <property type="term" value="F:metal ion binding"/>
    <property type="evidence" value="ECO:0007669"/>
    <property type="project" value="UniProtKB-KW"/>
</dbReference>
<evidence type="ECO:0000256" key="5">
    <source>
        <dbReference type="ARBA" id="ARBA00023002"/>
    </source>
</evidence>
<organism evidence="7 8">
    <name type="scientific">Paenibacillus hemerocallicola</name>
    <dbReference type="NCBI Taxonomy" id="1172614"/>
    <lineage>
        <taxon>Bacteria</taxon>
        <taxon>Bacillati</taxon>
        <taxon>Bacillota</taxon>
        <taxon>Bacilli</taxon>
        <taxon>Bacillales</taxon>
        <taxon>Paenibacillaceae</taxon>
        <taxon>Paenibacillus</taxon>
    </lineage>
</organism>
<keyword evidence="5" id="KW-0560">Oxidoreductase</keyword>
<keyword evidence="3" id="KW-0479">Metal-binding</keyword>
<dbReference type="SUPFAM" id="SSF50129">
    <property type="entry name" value="GroES-like"/>
    <property type="match status" value="1"/>
</dbReference>
<keyword evidence="8" id="KW-1185">Reference proteome</keyword>
<dbReference type="PANTHER" id="PTHR43350">
    <property type="entry name" value="NAD-DEPENDENT ALCOHOL DEHYDROGENASE"/>
    <property type="match status" value="1"/>
</dbReference>
<dbReference type="Gene3D" id="3.90.180.10">
    <property type="entry name" value="Medium-chain alcohol dehydrogenases, catalytic domain"/>
    <property type="match status" value="1"/>
</dbReference>
<feature type="domain" description="Enoyl reductase (ER)" evidence="6">
    <location>
        <begin position="6"/>
        <end position="330"/>
    </location>
</feature>
<name>A0A5C4T3P9_9BACL</name>
<reference evidence="7 8" key="1">
    <citation type="submission" date="2019-05" db="EMBL/GenBank/DDBJ databases">
        <title>We sequenced the genome of Paenibacillus hemerocallicola KCTC 33185 for further insight into its adaptation and study the phylogeny of Paenibacillus.</title>
        <authorList>
            <person name="Narsing Rao M.P."/>
        </authorList>
    </citation>
    <scope>NUCLEOTIDE SEQUENCE [LARGE SCALE GENOMIC DNA]</scope>
    <source>
        <strain evidence="7 8">KCTC 33185</strain>
    </source>
</reference>
<dbReference type="Pfam" id="PF00107">
    <property type="entry name" value="ADH_zinc_N"/>
    <property type="match status" value="1"/>
</dbReference>
<dbReference type="InterPro" id="IPR020843">
    <property type="entry name" value="ER"/>
</dbReference>
<dbReference type="InterPro" id="IPR013149">
    <property type="entry name" value="ADH-like_C"/>
</dbReference>
<dbReference type="OrthoDB" id="9781031at2"/>
<dbReference type="EMBL" id="VDCQ01000039">
    <property type="protein sequence ID" value="TNJ63702.1"/>
    <property type="molecule type" value="Genomic_DNA"/>
</dbReference>
<dbReference type="CDD" id="cd08255">
    <property type="entry name" value="2-desacetyl-2-hydroxyethyl_bacteriochlorophyllide_like"/>
    <property type="match status" value="1"/>
</dbReference>
<accession>A0A5C4T3P9</accession>
<gene>
    <name evidence="7" type="ORF">FE784_24235</name>
</gene>
<sequence length="343" mass="36689">MKVVTSSRGNVQTQHIPEPECSDNYVIVENVYSAISPGTEMLMIDRSKQIDQAVVLGYSSAGIVREAGAGVDKLSVGQRVACYGAPFVRHAEKIAVPKHLAVPLPEHVDFREAAFVAHGAIAIHALRQSDLRFGETAVVVGLGILGQLLCQIASAAGFRVIGFDLLPERCDQLRASGAGWACSGADELAEAIKERSEGAGADAVFICAGGKAGGLIDQALAWLRDRGKVVIVGDVKTEFDRNRLFGKEAQVLISRAGGPGRYDPVYEGGGIDYPIGYVRWTEGRNMSEYVRLLAEGKVRIGSMITSSVPIDEAASAYERFMSDPRGQLGVLLSYERIPAELGV</sequence>
<dbReference type="GO" id="GO:0016491">
    <property type="term" value="F:oxidoreductase activity"/>
    <property type="evidence" value="ECO:0007669"/>
    <property type="project" value="UniProtKB-KW"/>
</dbReference>
<evidence type="ECO:0000313" key="8">
    <source>
        <dbReference type="Proteomes" id="UP000307943"/>
    </source>
</evidence>
<protein>
    <submittedName>
        <fullName evidence="7">Zinc-binding alcohol dehydrogenase</fullName>
    </submittedName>
</protein>
<dbReference type="SUPFAM" id="SSF51735">
    <property type="entry name" value="NAD(P)-binding Rossmann-fold domains"/>
    <property type="match status" value="1"/>
</dbReference>
<evidence type="ECO:0000256" key="1">
    <source>
        <dbReference type="ARBA" id="ARBA00001947"/>
    </source>
</evidence>
<comment type="cofactor">
    <cofactor evidence="1">
        <name>Zn(2+)</name>
        <dbReference type="ChEBI" id="CHEBI:29105"/>
    </cofactor>
</comment>
<dbReference type="SMART" id="SM00829">
    <property type="entry name" value="PKS_ER"/>
    <property type="match status" value="1"/>
</dbReference>
<dbReference type="PANTHER" id="PTHR43350:SF19">
    <property type="entry name" value="D-GULOSIDE 3-DEHYDROGENASE"/>
    <property type="match status" value="1"/>
</dbReference>
<comment type="similarity">
    <text evidence="2">Belongs to the zinc-containing alcohol dehydrogenase family.</text>
</comment>
<dbReference type="Pfam" id="PF08240">
    <property type="entry name" value="ADH_N"/>
    <property type="match status" value="1"/>
</dbReference>
<evidence type="ECO:0000256" key="2">
    <source>
        <dbReference type="ARBA" id="ARBA00008072"/>
    </source>
</evidence>
<dbReference type="RefSeq" id="WP_139604842.1">
    <property type="nucleotide sequence ID" value="NZ_VDCQ01000039.1"/>
</dbReference>
<dbReference type="InterPro" id="IPR013154">
    <property type="entry name" value="ADH-like_N"/>
</dbReference>
<evidence type="ECO:0000256" key="4">
    <source>
        <dbReference type="ARBA" id="ARBA00022833"/>
    </source>
</evidence>
<dbReference type="InterPro" id="IPR036291">
    <property type="entry name" value="NAD(P)-bd_dom_sf"/>
</dbReference>
<evidence type="ECO:0000313" key="7">
    <source>
        <dbReference type="EMBL" id="TNJ63702.1"/>
    </source>
</evidence>
<keyword evidence="4" id="KW-0862">Zinc</keyword>
<proteinExistence type="inferred from homology"/>
<evidence type="ECO:0000256" key="3">
    <source>
        <dbReference type="ARBA" id="ARBA00022723"/>
    </source>
</evidence>
<evidence type="ECO:0000259" key="6">
    <source>
        <dbReference type="SMART" id="SM00829"/>
    </source>
</evidence>
<comment type="caution">
    <text evidence="7">The sequence shown here is derived from an EMBL/GenBank/DDBJ whole genome shotgun (WGS) entry which is preliminary data.</text>
</comment>
<dbReference type="AlphaFoldDB" id="A0A5C4T3P9"/>